<dbReference type="EMBL" id="JARYMX010000003">
    <property type="protein sequence ID" value="KAJ9555901.1"/>
    <property type="molecule type" value="Genomic_DNA"/>
</dbReference>
<proteinExistence type="predicted"/>
<organism evidence="2 3">
    <name type="scientific">Centaurea solstitialis</name>
    <name type="common">yellow star-thistle</name>
    <dbReference type="NCBI Taxonomy" id="347529"/>
    <lineage>
        <taxon>Eukaryota</taxon>
        <taxon>Viridiplantae</taxon>
        <taxon>Streptophyta</taxon>
        <taxon>Embryophyta</taxon>
        <taxon>Tracheophyta</taxon>
        <taxon>Spermatophyta</taxon>
        <taxon>Magnoliopsida</taxon>
        <taxon>eudicotyledons</taxon>
        <taxon>Gunneridae</taxon>
        <taxon>Pentapetalae</taxon>
        <taxon>asterids</taxon>
        <taxon>campanulids</taxon>
        <taxon>Asterales</taxon>
        <taxon>Asteraceae</taxon>
        <taxon>Carduoideae</taxon>
        <taxon>Cardueae</taxon>
        <taxon>Centaureinae</taxon>
        <taxon>Centaurea</taxon>
    </lineage>
</organism>
<protein>
    <submittedName>
        <fullName evidence="2">Uncharacterized protein</fullName>
    </submittedName>
</protein>
<keyword evidence="3" id="KW-1185">Reference proteome</keyword>
<feature type="transmembrane region" description="Helical" evidence="1">
    <location>
        <begin position="12"/>
        <end position="29"/>
    </location>
</feature>
<keyword evidence="1" id="KW-1133">Transmembrane helix</keyword>
<name>A0AA38TKX6_9ASTR</name>
<gene>
    <name evidence="2" type="ORF">OSB04_010515</name>
</gene>
<dbReference type="Proteomes" id="UP001172457">
    <property type="component" value="Chromosome 3"/>
</dbReference>
<evidence type="ECO:0000313" key="2">
    <source>
        <dbReference type="EMBL" id="KAJ9555901.1"/>
    </source>
</evidence>
<reference evidence="2" key="1">
    <citation type="submission" date="2023-03" db="EMBL/GenBank/DDBJ databases">
        <title>Chromosome-scale reference genome and RAD-based genetic map of yellow starthistle (Centaurea solstitialis) reveal putative structural variation and QTLs associated with invader traits.</title>
        <authorList>
            <person name="Reatini B."/>
            <person name="Cang F.A."/>
            <person name="Jiang Q."/>
            <person name="Mckibben M.T.W."/>
            <person name="Barker M.S."/>
            <person name="Rieseberg L.H."/>
            <person name="Dlugosch K.M."/>
        </authorList>
    </citation>
    <scope>NUCLEOTIDE SEQUENCE</scope>
    <source>
        <strain evidence="2">CAN-66</strain>
        <tissue evidence="2">Leaf</tissue>
    </source>
</reference>
<evidence type="ECO:0000256" key="1">
    <source>
        <dbReference type="SAM" id="Phobius"/>
    </source>
</evidence>
<accession>A0AA38TKX6</accession>
<keyword evidence="1" id="KW-0472">Membrane</keyword>
<evidence type="ECO:0000313" key="3">
    <source>
        <dbReference type="Proteomes" id="UP001172457"/>
    </source>
</evidence>
<comment type="caution">
    <text evidence="2">The sequence shown here is derived from an EMBL/GenBank/DDBJ whole genome shotgun (WGS) entry which is preliminary data.</text>
</comment>
<sequence>MDFVGGNFDRFTNWVLLIVLDHGLLLNYLRAMIMIDKKNPIGRPIKVPSHEIHESLSSSISLGCSSDGIKPEILLCDKSKVSTLFMLPKDVGISPEMLLCERLSCFRPLRLPNEAGISPHILLFDKSKKE</sequence>
<dbReference type="AlphaFoldDB" id="A0AA38TKX6"/>
<keyword evidence="1" id="KW-0812">Transmembrane</keyword>